<dbReference type="HOGENOM" id="CLU_202614_0_0_10"/>
<keyword evidence="2" id="KW-1185">Reference proteome</keyword>
<protein>
    <submittedName>
        <fullName evidence="1">Uncharacterized protein</fullName>
    </submittedName>
</protein>
<name>H6KZS2_SAPGL</name>
<proteinExistence type="predicted"/>
<dbReference type="EMBL" id="CP002831">
    <property type="protein sequence ID" value="AFC25848.1"/>
    <property type="molecule type" value="Genomic_DNA"/>
</dbReference>
<reference evidence="1 2" key="1">
    <citation type="journal article" date="2012" name="Stand. Genomic Sci.">
        <title>Complete genome sequencing and analysis of Saprospira grandis str. Lewin, a predatory marine bacterium.</title>
        <authorList>
            <person name="Saw J.H."/>
            <person name="Yuryev A."/>
            <person name="Kanbe M."/>
            <person name="Hou S."/>
            <person name="Young A.G."/>
            <person name="Aizawa S."/>
            <person name="Alam M."/>
        </authorList>
    </citation>
    <scope>NUCLEOTIDE SEQUENCE [LARGE SCALE GENOMIC DNA]</scope>
    <source>
        <strain evidence="1 2">Lewin</strain>
    </source>
</reference>
<dbReference type="STRING" id="984262.SGRA_3120"/>
<evidence type="ECO:0000313" key="2">
    <source>
        <dbReference type="Proteomes" id="UP000007519"/>
    </source>
</evidence>
<dbReference type="KEGG" id="sgn:SGRA_3120"/>
<dbReference type="AlphaFoldDB" id="H6KZS2"/>
<accession>H6KZS2</accession>
<evidence type="ECO:0000313" key="1">
    <source>
        <dbReference type="EMBL" id="AFC25848.1"/>
    </source>
</evidence>
<sequence length="71" mass="7206">MDLGPAAALFRGAAAAMLRGSLFARPFASFAGSVWPSATRSAALGHLALRAKAAAPPILARPSLFSSLLGR</sequence>
<organism evidence="1 2">
    <name type="scientific">Saprospira grandis (strain Lewin)</name>
    <dbReference type="NCBI Taxonomy" id="984262"/>
    <lineage>
        <taxon>Bacteria</taxon>
        <taxon>Pseudomonadati</taxon>
        <taxon>Bacteroidota</taxon>
        <taxon>Saprospiria</taxon>
        <taxon>Saprospirales</taxon>
        <taxon>Saprospiraceae</taxon>
        <taxon>Saprospira</taxon>
    </lineage>
</organism>
<gene>
    <name evidence="1" type="ordered locus">SGRA_3120</name>
</gene>
<dbReference type="Proteomes" id="UP000007519">
    <property type="component" value="Chromosome"/>
</dbReference>